<gene>
    <name evidence="2" type="ORF">MES5069_550077</name>
</gene>
<keyword evidence="3" id="KW-1185">Reference proteome</keyword>
<feature type="transmembrane region" description="Helical" evidence="1">
    <location>
        <begin position="6"/>
        <end position="26"/>
    </location>
</feature>
<dbReference type="RefSeq" id="WP_301943394.1">
    <property type="nucleotide sequence ID" value="NZ_CAKXZT010000152.1"/>
</dbReference>
<reference evidence="2 3" key="1">
    <citation type="submission" date="2022-03" db="EMBL/GenBank/DDBJ databases">
        <authorList>
            <person name="Brunel B."/>
        </authorList>
    </citation>
    <scope>NUCLEOTIDE SEQUENCE [LARGE SCALE GENOMIC DNA]</scope>
    <source>
        <strain evidence="2">STM5069sample</strain>
    </source>
</reference>
<evidence type="ECO:0000256" key="1">
    <source>
        <dbReference type="SAM" id="Phobius"/>
    </source>
</evidence>
<protein>
    <recommendedName>
        <fullName evidence="4">1-acyl-sn-glycerol-3-phosphate acyltransferase</fullName>
    </recommendedName>
</protein>
<dbReference type="EMBL" id="CAKXZT010000152">
    <property type="protein sequence ID" value="CAH2406976.1"/>
    <property type="molecule type" value="Genomic_DNA"/>
</dbReference>
<dbReference type="Proteomes" id="UP001153050">
    <property type="component" value="Unassembled WGS sequence"/>
</dbReference>
<keyword evidence="1" id="KW-0812">Transmembrane</keyword>
<accession>A0ABM9ECF4</accession>
<evidence type="ECO:0008006" key="4">
    <source>
        <dbReference type="Google" id="ProtNLM"/>
    </source>
</evidence>
<organism evidence="2 3">
    <name type="scientific">Mesorhizobium escarrei</name>
    <dbReference type="NCBI Taxonomy" id="666018"/>
    <lineage>
        <taxon>Bacteria</taxon>
        <taxon>Pseudomonadati</taxon>
        <taxon>Pseudomonadota</taxon>
        <taxon>Alphaproteobacteria</taxon>
        <taxon>Hyphomicrobiales</taxon>
        <taxon>Phyllobacteriaceae</taxon>
        <taxon>Mesorhizobium</taxon>
    </lineage>
</organism>
<proteinExistence type="predicted"/>
<keyword evidence="1" id="KW-1133">Transmembrane helix</keyword>
<evidence type="ECO:0000313" key="2">
    <source>
        <dbReference type="EMBL" id="CAH2406976.1"/>
    </source>
</evidence>
<keyword evidence="1" id="KW-0472">Membrane</keyword>
<comment type="caution">
    <text evidence="2">The sequence shown here is derived from an EMBL/GenBank/DDBJ whole genome shotgun (WGS) entry which is preliminary data.</text>
</comment>
<evidence type="ECO:0000313" key="3">
    <source>
        <dbReference type="Proteomes" id="UP001153050"/>
    </source>
</evidence>
<name>A0ABM9ECF4_9HYPH</name>
<sequence>MRKLFTSLFAFSLSGIVTIIVQWLFVGWRVKRAQAGFGRSGANA</sequence>